<proteinExistence type="predicted"/>
<sequence>MSVNRAGKVRTTTLPSAPPRKVTASSSLAPIARETDICPVAFRIASAAAHSLVPARSSDSPPAINSSSSGIRAEPRSAFHCTTVRERIGSMSHP</sequence>
<evidence type="ECO:0000313" key="3">
    <source>
        <dbReference type="Proteomes" id="UP000502345"/>
    </source>
</evidence>
<dbReference type="AlphaFoldDB" id="A0A6G9CKX9"/>
<feature type="compositionally biased region" description="Low complexity" evidence="1">
    <location>
        <begin position="57"/>
        <end position="69"/>
    </location>
</feature>
<organism evidence="2 3">
    <name type="scientific">Rhodococcus erythropolis</name>
    <name type="common">Arthrobacter picolinophilus</name>
    <dbReference type="NCBI Taxonomy" id="1833"/>
    <lineage>
        <taxon>Bacteria</taxon>
        <taxon>Bacillati</taxon>
        <taxon>Actinomycetota</taxon>
        <taxon>Actinomycetes</taxon>
        <taxon>Mycobacteriales</taxon>
        <taxon>Nocardiaceae</taxon>
        <taxon>Rhodococcus</taxon>
        <taxon>Rhodococcus erythropolis group</taxon>
    </lineage>
</organism>
<evidence type="ECO:0000256" key="1">
    <source>
        <dbReference type="SAM" id="MobiDB-lite"/>
    </source>
</evidence>
<gene>
    <name evidence="2" type="ORF">G9444_0431</name>
</gene>
<accession>A0A6G9CKX9</accession>
<name>A0A6G9CKX9_RHOER</name>
<feature type="region of interest" description="Disordered" evidence="1">
    <location>
        <begin position="1"/>
        <end position="29"/>
    </location>
</feature>
<feature type="region of interest" description="Disordered" evidence="1">
    <location>
        <begin position="51"/>
        <end position="78"/>
    </location>
</feature>
<protein>
    <submittedName>
        <fullName evidence="2">Uncharacterized protein</fullName>
    </submittedName>
</protein>
<reference evidence="2 3" key="1">
    <citation type="submission" date="2020-03" db="EMBL/GenBank/DDBJ databases">
        <title>Screen low temperature-resistant strains for efficient degradation of petroleum hydrocarbons under the low temperature.</title>
        <authorList>
            <person name="Wang Y."/>
            <person name="Chen J."/>
        </authorList>
    </citation>
    <scope>NUCLEOTIDE SEQUENCE [LARGE SCALE GENOMIC DNA]</scope>
    <source>
        <strain evidence="2 3">KB1</strain>
    </source>
</reference>
<dbReference type="Proteomes" id="UP000502345">
    <property type="component" value="Chromosome"/>
</dbReference>
<dbReference type="EMBL" id="CP050124">
    <property type="protein sequence ID" value="QIP37675.1"/>
    <property type="molecule type" value="Genomic_DNA"/>
</dbReference>
<evidence type="ECO:0000313" key="2">
    <source>
        <dbReference type="EMBL" id="QIP37675.1"/>
    </source>
</evidence>